<organism evidence="2 3">
    <name type="scientific">Nonomuraea soli</name>
    <dbReference type="NCBI Taxonomy" id="1032476"/>
    <lineage>
        <taxon>Bacteria</taxon>
        <taxon>Bacillati</taxon>
        <taxon>Actinomycetota</taxon>
        <taxon>Actinomycetes</taxon>
        <taxon>Streptosporangiales</taxon>
        <taxon>Streptosporangiaceae</taxon>
        <taxon>Nonomuraea</taxon>
    </lineage>
</organism>
<dbReference type="Proteomes" id="UP000530928">
    <property type="component" value="Unassembled WGS sequence"/>
</dbReference>
<evidence type="ECO:0000256" key="1">
    <source>
        <dbReference type="SAM" id="Phobius"/>
    </source>
</evidence>
<keyword evidence="3" id="KW-1185">Reference proteome</keyword>
<sequence length="192" mass="20295">MTGKTRRGNRWGLALVGLLLMVLGGLGLARGLRAMPQDWAPADTPLINEPVRAAFSHPWVWALVAAAAIVLAVLCVRWLLVQTRRETVRTLRMESPGGTTEVAASSVTQAAAAELAASPLVLNASADLAGDAEHPEVRLRVVADERAPIGEVIDRLATVAIPHMRTALEAEHLPAVATVSLAPAPPPERVVL</sequence>
<reference evidence="2 3" key="1">
    <citation type="submission" date="2020-07" db="EMBL/GenBank/DDBJ databases">
        <title>Genomic Encyclopedia of Type Strains, Phase IV (KMG-IV): sequencing the most valuable type-strain genomes for metagenomic binning, comparative biology and taxonomic classification.</title>
        <authorList>
            <person name="Goeker M."/>
        </authorList>
    </citation>
    <scope>NUCLEOTIDE SEQUENCE [LARGE SCALE GENOMIC DNA]</scope>
    <source>
        <strain evidence="2 3">DSM 45533</strain>
    </source>
</reference>
<evidence type="ECO:0008006" key="4">
    <source>
        <dbReference type="Google" id="ProtNLM"/>
    </source>
</evidence>
<keyword evidence="1" id="KW-0812">Transmembrane</keyword>
<dbReference type="EMBL" id="JACDUR010000003">
    <property type="protein sequence ID" value="MBA2892066.1"/>
    <property type="molecule type" value="Genomic_DNA"/>
</dbReference>
<protein>
    <recommendedName>
        <fullName evidence="4">Alkaline shock response membrane anchor protein AmaP</fullName>
    </recommendedName>
</protein>
<keyword evidence="1" id="KW-1133">Transmembrane helix</keyword>
<gene>
    <name evidence="2" type="ORF">HNR30_003407</name>
</gene>
<accession>A0A7W0CJ20</accession>
<evidence type="ECO:0000313" key="3">
    <source>
        <dbReference type="Proteomes" id="UP000530928"/>
    </source>
</evidence>
<dbReference type="RefSeq" id="WP_181610799.1">
    <property type="nucleotide sequence ID" value="NZ_BAABAM010000002.1"/>
</dbReference>
<name>A0A7W0CJ20_9ACTN</name>
<dbReference type="AlphaFoldDB" id="A0A7W0CJ20"/>
<comment type="caution">
    <text evidence="2">The sequence shown here is derived from an EMBL/GenBank/DDBJ whole genome shotgun (WGS) entry which is preliminary data.</text>
</comment>
<proteinExistence type="predicted"/>
<feature type="transmembrane region" description="Helical" evidence="1">
    <location>
        <begin position="58"/>
        <end position="80"/>
    </location>
</feature>
<keyword evidence="1" id="KW-0472">Membrane</keyword>
<evidence type="ECO:0000313" key="2">
    <source>
        <dbReference type="EMBL" id="MBA2892066.1"/>
    </source>
</evidence>
<dbReference type="NCBIfam" id="NF033218">
    <property type="entry name" value="anchor_AmaP"/>
    <property type="match status" value="1"/>
</dbReference>